<reference evidence="2" key="1">
    <citation type="submission" date="2017-05" db="EMBL/GenBank/DDBJ databases">
        <authorList>
            <person name="Imhoff J.F."/>
            <person name="Rahn T."/>
            <person name="Kuenzel S."/>
            <person name="Neulinger S.C."/>
        </authorList>
    </citation>
    <scope>NUCLEOTIDE SEQUENCE</scope>
    <source>
        <strain evidence="2">LMG 28126</strain>
    </source>
</reference>
<protein>
    <submittedName>
        <fullName evidence="2">Uncharacterized protein</fullName>
    </submittedName>
</protein>
<reference evidence="2" key="2">
    <citation type="journal article" date="2020" name="Microorganisms">
        <title>Osmotic Adaptation and Compatible Solute Biosynthesis of Phototrophic Bacteria as Revealed from Genome Analyses.</title>
        <authorList>
            <person name="Imhoff J.F."/>
            <person name="Rahn T."/>
            <person name="Kunzel S."/>
            <person name="Keller A."/>
            <person name="Neulinger S.C."/>
        </authorList>
    </citation>
    <scope>NUCLEOTIDE SEQUENCE</scope>
    <source>
        <strain evidence="2">LMG 28126</strain>
    </source>
</reference>
<organism evidence="2 3">
    <name type="scientific">Rhodobaculum claviforme</name>
    <dbReference type="NCBI Taxonomy" id="1549854"/>
    <lineage>
        <taxon>Bacteria</taxon>
        <taxon>Pseudomonadati</taxon>
        <taxon>Pseudomonadota</taxon>
        <taxon>Alphaproteobacteria</taxon>
        <taxon>Rhodobacterales</taxon>
        <taxon>Paracoccaceae</taxon>
        <taxon>Rhodobaculum</taxon>
    </lineage>
</organism>
<evidence type="ECO:0000256" key="1">
    <source>
        <dbReference type="SAM" id="Phobius"/>
    </source>
</evidence>
<feature type="transmembrane region" description="Helical" evidence="1">
    <location>
        <begin position="12"/>
        <end position="32"/>
    </location>
</feature>
<keyword evidence="3" id="KW-1185">Reference proteome</keyword>
<keyword evidence="1" id="KW-0472">Membrane</keyword>
<evidence type="ECO:0000313" key="2">
    <source>
        <dbReference type="EMBL" id="MBK5926530.1"/>
    </source>
</evidence>
<keyword evidence="1" id="KW-1133">Transmembrane helix</keyword>
<dbReference type="EMBL" id="NHSD01000134">
    <property type="protein sequence ID" value="MBK5926530.1"/>
    <property type="molecule type" value="Genomic_DNA"/>
</dbReference>
<dbReference type="RefSeq" id="WP_201156297.1">
    <property type="nucleotide sequence ID" value="NZ_NHSD01000134.1"/>
</dbReference>
<keyword evidence="1" id="KW-0812">Transmembrane</keyword>
<proteinExistence type="predicted"/>
<gene>
    <name evidence="2" type="ORF">CCR87_04030</name>
</gene>
<dbReference type="Proteomes" id="UP000706333">
    <property type="component" value="Unassembled WGS sequence"/>
</dbReference>
<accession>A0A934TIR6</accession>
<evidence type="ECO:0000313" key="3">
    <source>
        <dbReference type="Proteomes" id="UP000706333"/>
    </source>
</evidence>
<dbReference type="AlphaFoldDB" id="A0A934TIR6"/>
<name>A0A934TIR6_9RHOB</name>
<comment type="caution">
    <text evidence="2">The sequence shown here is derived from an EMBL/GenBank/DDBJ whole genome shotgun (WGS) entry which is preliminary data.</text>
</comment>
<feature type="transmembrane region" description="Helical" evidence="1">
    <location>
        <begin position="44"/>
        <end position="68"/>
    </location>
</feature>
<sequence length="106" mass="11349">MPQLVRMYIRHCLIGFAIAGVFVAGLVGLNVANLQHLLLSSSGGLLGLFLLFFFNGLLFASVQFAIAVMNMAETPDRGGNAPQRVPMADAFGAQPVPIPVRVSDHR</sequence>